<dbReference type="SUPFAM" id="SSF52540">
    <property type="entry name" value="P-loop containing nucleoside triphosphate hydrolases"/>
    <property type="match status" value="1"/>
</dbReference>
<evidence type="ECO:0000256" key="6">
    <source>
        <dbReference type="RuleBase" id="RU000394"/>
    </source>
</evidence>
<evidence type="ECO:0000256" key="1">
    <source>
        <dbReference type="ARBA" id="ARBA00004245"/>
    </source>
</evidence>
<dbReference type="eggNOG" id="KOG4280">
    <property type="taxonomic scope" value="Eukaryota"/>
</dbReference>
<feature type="compositionally biased region" description="Polar residues" evidence="7">
    <location>
        <begin position="16"/>
        <end position="32"/>
    </location>
</feature>
<evidence type="ECO:0000256" key="2">
    <source>
        <dbReference type="ARBA" id="ARBA00022741"/>
    </source>
</evidence>
<dbReference type="InterPro" id="IPR019821">
    <property type="entry name" value="Kinesin_motor_CS"/>
</dbReference>
<keyword evidence="4" id="KW-0963">Cytoplasm</keyword>
<dbReference type="Pfam" id="PF00225">
    <property type="entry name" value="Kinesin"/>
    <property type="match status" value="1"/>
</dbReference>
<dbReference type="EMBL" id="DS232674">
    <property type="protein sequence ID" value="EDS44651.1"/>
    <property type="molecule type" value="Genomic_DNA"/>
</dbReference>
<dbReference type="GO" id="GO:0005874">
    <property type="term" value="C:microtubule"/>
    <property type="evidence" value="ECO:0007669"/>
    <property type="project" value="UniProtKB-KW"/>
</dbReference>
<dbReference type="GO" id="GO:0007052">
    <property type="term" value="P:mitotic spindle organization"/>
    <property type="evidence" value="ECO:0007669"/>
    <property type="project" value="TreeGrafter"/>
</dbReference>
<dbReference type="PANTHER" id="PTHR47969:SF33">
    <property type="entry name" value="KINESIN-LIKE PROTEIN"/>
    <property type="match status" value="1"/>
</dbReference>
<name>B0XC45_CULQU</name>
<evidence type="ECO:0000313" key="11">
    <source>
        <dbReference type="Proteomes" id="UP000002320"/>
    </source>
</evidence>
<feature type="binding site" evidence="5">
    <location>
        <begin position="128"/>
        <end position="135"/>
    </location>
    <ligand>
        <name>ATP</name>
        <dbReference type="ChEBI" id="CHEBI:30616"/>
    </ligand>
</feature>
<keyword evidence="5 6" id="KW-0505">Motor protein</keyword>
<dbReference type="PRINTS" id="PR00380">
    <property type="entry name" value="KINESINHEAVY"/>
</dbReference>
<dbReference type="GO" id="GO:0051231">
    <property type="term" value="P:spindle elongation"/>
    <property type="evidence" value="ECO:0007669"/>
    <property type="project" value="TreeGrafter"/>
</dbReference>
<protein>
    <recommendedName>
        <fullName evidence="6">Kinesin-like protein</fullName>
    </recommendedName>
</protein>
<dbReference type="InterPro" id="IPR001752">
    <property type="entry name" value="Kinesin_motor_dom"/>
</dbReference>
<dbReference type="PROSITE" id="PS00411">
    <property type="entry name" value="KINESIN_MOTOR_1"/>
    <property type="match status" value="1"/>
</dbReference>
<organism>
    <name type="scientific">Culex quinquefasciatus</name>
    <name type="common">Southern house mosquito</name>
    <name type="synonym">Culex pungens</name>
    <dbReference type="NCBI Taxonomy" id="7176"/>
    <lineage>
        <taxon>Eukaryota</taxon>
        <taxon>Metazoa</taxon>
        <taxon>Ecdysozoa</taxon>
        <taxon>Arthropoda</taxon>
        <taxon>Hexapoda</taxon>
        <taxon>Insecta</taxon>
        <taxon>Pterygota</taxon>
        <taxon>Neoptera</taxon>
        <taxon>Endopterygota</taxon>
        <taxon>Diptera</taxon>
        <taxon>Nematocera</taxon>
        <taxon>Culicoidea</taxon>
        <taxon>Culicidae</taxon>
        <taxon>Culicinae</taxon>
        <taxon>Culicini</taxon>
        <taxon>Culex</taxon>
        <taxon>Culex</taxon>
    </lineage>
</organism>
<dbReference type="InParanoid" id="B0XC45"/>
<dbReference type="GO" id="GO:0003777">
    <property type="term" value="F:microtubule motor activity"/>
    <property type="evidence" value="ECO:0007669"/>
    <property type="project" value="InterPro"/>
</dbReference>
<dbReference type="InterPro" id="IPR027417">
    <property type="entry name" value="P-loop_NTPase"/>
</dbReference>
<keyword evidence="2 5" id="KW-0547">Nucleotide-binding</keyword>
<dbReference type="GO" id="GO:0005524">
    <property type="term" value="F:ATP binding"/>
    <property type="evidence" value="ECO:0007669"/>
    <property type="project" value="UniProtKB-UniRule"/>
</dbReference>
<evidence type="ECO:0000256" key="3">
    <source>
        <dbReference type="ARBA" id="ARBA00022840"/>
    </source>
</evidence>
<comment type="subcellular location">
    <subcellularLocation>
        <location evidence="1">Cytoplasm</location>
        <location evidence="1">Cytoskeleton</location>
    </subcellularLocation>
</comment>
<feature type="region of interest" description="Disordered" evidence="7">
    <location>
        <begin position="14"/>
        <end position="39"/>
    </location>
</feature>
<dbReference type="PANTHER" id="PTHR47969">
    <property type="entry name" value="CHROMOSOME-ASSOCIATED KINESIN KIF4A-RELATED"/>
    <property type="match status" value="1"/>
</dbReference>
<dbReference type="AlphaFoldDB" id="B0XC45"/>
<evidence type="ECO:0000256" key="7">
    <source>
        <dbReference type="SAM" id="MobiDB-lite"/>
    </source>
</evidence>
<dbReference type="Gene3D" id="3.40.850.10">
    <property type="entry name" value="Kinesin motor domain"/>
    <property type="match status" value="1"/>
</dbReference>
<evidence type="ECO:0000256" key="4">
    <source>
        <dbReference type="ARBA" id="ARBA00023212"/>
    </source>
</evidence>
<dbReference type="CDD" id="cd00106">
    <property type="entry name" value="KISc"/>
    <property type="match status" value="1"/>
</dbReference>
<proteinExistence type="inferred from homology"/>
<evidence type="ECO:0000259" key="8">
    <source>
        <dbReference type="PROSITE" id="PS50067"/>
    </source>
</evidence>
<dbReference type="STRING" id="7176.B0XC45"/>
<dbReference type="EnsemblMetazoa" id="CPIJ016560-RA">
    <property type="protein sequence ID" value="CPIJ016560-PA"/>
    <property type="gene ID" value="CPIJ016560"/>
</dbReference>
<evidence type="ECO:0000313" key="9">
    <source>
        <dbReference type="EMBL" id="EDS44651.1"/>
    </source>
</evidence>
<dbReference type="GO" id="GO:0005875">
    <property type="term" value="C:microtubule associated complex"/>
    <property type="evidence" value="ECO:0007669"/>
    <property type="project" value="TreeGrafter"/>
</dbReference>
<dbReference type="GO" id="GO:0008017">
    <property type="term" value="F:microtubule binding"/>
    <property type="evidence" value="ECO:0007669"/>
    <property type="project" value="InterPro"/>
</dbReference>
<dbReference type="VEuPathDB" id="VectorBase:CPIJ016560"/>
<dbReference type="GO" id="GO:0007018">
    <property type="term" value="P:microtubule-based movement"/>
    <property type="evidence" value="ECO:0007669"/>
    <property type="project" value="InterPro"/>
</dbReference>
<dbReference type="OrthoDB" id="3176171at2759"/>
<feature type="compositionally biased region" description="Polar residues" evidence="7">
    <location>
        <begin position="602"/>
        <end position="616"/>
    </location>
</feature>
<keyword evidence="3 5" id="KW-0067">ATP-binding</keyword>
<dbReference type="HOGENOM" id="CLU_001485_2_8_1"/>
<dbReference type="FunCoup" id="B0XC45">
    <property type="interactions" value="1"/>
</dbReference>
<reference evidence="9" key="1">
    <citation type="submission" date="2007-03" db="EMBL/GenBank/DDBJ databases">
        <title>Annotation of Culex pipiens quinquefasciatus.</title>
        <authorList>
            <consortium name="The Broad Institute Genome Sequencing Platform"/>
            <person name="Atkinson P.W."/>
            <person name="Hemingway J."/>
            <person name="Christensen B.M."/>
            <person name="Higgs S."/>
            <person name="Kodira C."/>
            <person name="Hannick L."/>
            <person name="Megy K."/>
            <person name="O'Leary S."/>
            <person name="Pearson M."/>
            <person name="Haas B.J."/>
            <person name="Mauceli E."/>
            <person name="Wortman J.R."/>
            <person name="Lee N.H."/>
            <person name="Guigo R."/>
            <person name="Stanke M."/>
            <person name="Alvarado L."/>
            <person name="Amedeo P."/>
            <person name="Antoine C.H."/>
            <person name="Arensburger P."/>
            <person name="Bidwell S.L."/>
            <person name="Crawford M."/>
            <person name="Camaro F."/>
            <person name="Devon K."/>
            <person name="Engels R."/>
            <person name="Hammond M."/>
            <person name="Howarth C."/>
            <person name="Koehrsen M."/>
            <person name="Lawson D."/>
            <person name="Montgomery P."/>
            <person name="Nene V."/>
            <person name="Nusbaum C."/>
            <person name="Puiu D."/>
            <person name="Romero-Severson J."/>
            <person name="Severson D.W."/>
            <person name="Shumway M."/>
            <person name="Sisk P."/>
            <person name="Stolte C."/>
            <person name="Zeng Q."/>
            <person name="Eisenstadt E."/>
            <person name="Fraser-Liggett C."/>
            <person name="Strausberg R."/>
            <person name="Galagan J."/>
            <person name="Birren B."/>
            <person name="Collins F.H."/>
        </authorList>
    </citation>
    <scope>NUCLEOTIDE SEQUENCE [LARGE SCALE GENOMIC DNA]</scope>
    <source>
        <strain evidence="9">JHB</strain>
    </source>
</reference>
<comment type="similarity">
    <text evidence="5 6">Belongs to the TRAFAC class myosin-kinesin ATPase superfamily. Kinesin family.</text>
</comment>
<keyword evidence="11" id="KW-1185">Reference proteome</keyword>
<dbReference type="OMA" id="VYSCPCC"/>
<dbReference type="Proteomes" id="UP000002320">
    <property type="component" value="Unassembled WGS sequence"/>
</dbReference>
<feature type="compositionally biased region" description="Low complexity" evidence="7">
    <location>
        <begin position="633"/>
        <end position="643"/>
    </location>
</feature>
<dbReference type="InterPro" id="IPR036961">
    <property type="entry name" value="Kinesin_motor_dom_sf"/>
</dbReference>
<sequence>MMLNDLRKAGRGSIDNLENITQSSNGSGSSAPGTPEDNINVVVRVRPLNVKESRNADDMVVQFPGNGQILCDGIPAAPGGGGQKSKLFSYNVVFEPGATQDDVVEYSGVKRLIEMAIEGFSCTAFCYGQTGSGKTHTLTGPPELHEYHGLVFRSFLYLFKLLQERKDTNFVLKASFLEIYNEKVIDLLNPGTARKPLAVRWSKKSRGFFVENLFTVDCEELDDLLAVLEEGMRNRSVGCHSMNDYSSRSHTILTVHITSEQQAEGGVFISKQGKINFVDLAGSEMTKKTHSEGKTLEEANNINKSLMVLGYCIASLSDSKKRSGHIPYRDSKLTKLLADSLAGNGVTLMIACISPARSNITETLNTLRYAARAKKIRTKPIIVMDPREALILSLKREIGALQVENDHLRSALNLQSESQEINSQVDFLERRPIPRTPPKLDLEKLTDMEGGELKDLVKVYMLENQALRQENSELYSTREMIMRDQEVVCRENERLLKKLEDVNSVCCRSPIIPARPTFSAEMLNLSASGEDISNVWPANALSVSSDSMGSVSGRYKNHESLDGRVSANENKIPELLQKELDKRRIGDSITTIANNLKRHNSWENNRSPVGTNSSQIVRLASRKGSADSRHSDQSSQRRTSQTRIIDIKPASYPYASDSGLGLGASAWSLASRRPHSSIVGDVKQSSPLLLLRKQNNHFLNKSRSTDESGDLLPLMKRNIFGSLVSLDADGSSFRR</sequence>
<feature type="region of interest" description="Disordered" evidence="7">
    <location>
        <begin position="600"/>
        <end position="645"/>
    </location>
</feature>
<feature type="domain" description="Kinesin motor" evidence="8">
    <location>
        <begin position="38"/>
        <end position="376"/>
    </location>
</feature>
<accession>B0XC45</accession>
<keyword evidence="4" id="KW-0206">Cytoskeleton</keyword>
<dbReference type="FunFam" id="3.40.850.10:FF:000080">
    <property type="entry name" value="Kinesin-like protein"/>
    <property type="match status" value="1"/>
</dbReference>
<gene>
    <name evidence="10" type="primary">6050648</name>
    <name evidence="9" type="ORF">CpipJ_CPIJ016560</name>
</gene>
<keyword evidence="6" id="KW-0493">Microtubule</keyword>
<evidence type="ECO:0000256" key="5">
    <source>
        <dbReference type="PROSITE-ProRule" id="PRU00283"/>
    </source>
</evidence>
<dbReference type="KEGG" id="cqu:CpipJ_CPIJ016560"/>
<dbReference type="VEuPathDB" id="VectorBase:CQUJHB003661"/>
<evidence type="ECO:0000313" key="10">
    <source>
        <dbReference type="EnsemblMetazoa" id="CPIJ016560-PA"/>
    </source>
</evidence>
<reference evidence="10" key="2">
    <citation type="submission" date="2021-02" db="UniProtKB">
        <authorList>
            <consortium name="EnsemblMetazoa"/>
        </authorList>
    </citation>
    <scope>IDENTIFICATION</scope>
    <source>
        <strain evidence="10">JHB</strain>
    </source>
</reference>
<dbReference type="InterPro" id="IPR027640">
    <property type="entry name" value="Kinesin-like_fam"/>
</dbReference>
<dbReference type="PROSITE" id="PS50067">
    <property type="entry name" value="KINESIN_MOTOR_2"/>
    <property type="match status" value="1"/>
</dbReference>
<dbReference type="SMART" id="SM00129">
    <property type="entry name" value="KISc"/>
    <property type="match status" value="1"/>
</dbReference>